<dbReference type="EMBL" id="KZ293437">
    <property type="protein sequence ID" value="PBK67170.1"/>
    <property type="molecule type" value="Genomic_DNA"/>
</dbReference>
<name>A0A2H3BBY4_9AGAR</name>
<dbReference type="AlphaFoldDB" id="A0A2H3BBY4"/>
<dbReference type="STRING" id="1076256.A0A2H3BBY4"/>
<protein>
    <recommendedName>
        <fullName evidence="4">BTB domain-containing protein</fullName>
    </recommendedName>
</protein>
<evidence type="ECO:0000313" key="3">
    <source>
        <dbReference type="Proteomes" id="UP000218334"/>
    </source>
</evidence>
<reference evidence="3" key="1">
    <citation type="journal article" date="2017" name="Nat. Ecol. Evol.">
        <title>Genome expansion and lineage-specific genetic innovations in the forest pathogenic fungi Armillaria.</title>
        <authorList>
            <person name="Sipos G."/>
            <person name="Prasanna A.N."/>
            <person name="Walter M.C."/>
            <person name="O'Connor E."/>
            <person name="Balint B."/>
            <person name="Krizsan K."/>
            <person name="Kiss B."/>
            <person name="Hess J."/>
            <person name="Varga T."/>
            <person name="Slot J."/>
            <person name="Riley R."/>
            <person name="Boka B."/>
            <person name="Rigling D."/>
            <person name="Barry K."/>
            <person name="Lee J."/>
            <person name="Mihaltcheva S."/>
            <person name="LaButti K."/>
            <person name="Lipzen A."/>
            <person name="Waldron R."/>
            <person name="Moloney N.M."/>
            <person name="Sperisen C."/>
            <person name="Kredics L."/>
            <person name="Vagvoelgyi C."/>
            <person name="Patrignani A."/>
            <person name="Fitzpatrick D."/>
            <person name="Nagy I."/>
            <person name="Doyle S."/>
            <person name="Anderson J.B."/>
            <person name="Grigoriev I.V."/>
            <person name="Gueldener U."/>
            <person name="Muensterkoetter M."/>
            <person name="Nagy L.G."/>
        </authorList>
    </citation>
    <scope>NUCLEOTIDE SEQUENCE [LARGE SCALE GENOMIC DNA]</scope>
    <source>
        <strain evidence="3">28-4</strain>
    </source>
</reference>
<evidence type="ECO:0000256" key="1">
    <source>
        <dbReference type="SAM" id="MobiDB-lite"/>
    </source>
</evidence>
<sequence length="342" mass="39024">MSAAPTESDPAPRPAKRQRTSENDPDAPSYEKDVSFWFEDGNIVLVSAQGTGFRVHLGILSLNAEFFCDMSGLALPDRGEGGFTLLHVTDSTRDLSHFLHAFYTRAYFYTGKPTHYDALDSMLRMSTKYLAQKLRSDLIKHLIMIYPPEMAKVRMHQHLIDPDQKCHSLYAIAMAREHDIPDILPTAFYFASTISPATLIQIHSDASDLVLITSAREKIINAAYRDAWGWLFQGRSTSIMCFRKRLCQGRRLNVIHRIALYPEQVPSLFLQDMPHQAERARQDSSDSESESEDEYGDENDRVCSTCLGEWRASEESGYKRMWLNLPSYFKLPGWEALLKNSQ</sequence>
<evidence type="ECO:0000313" key="2">
    <source>
        <dbReference type="EMBL" id="PBK67170.1"/>
    </source>
</evidence>
<organism evidence="2 3">
    <name type="scientific">Armillaria solidipes</name>
    <dbReference type="NCBI Taxonomy" id="1076256"/>
    <lineage>
        <taxon>Eukaryota</taxon>
        <taxon>Fungi</taxon>
        <taxon>Dikarya</taxon>
        <taxon>Basidiomycota</taxon>
        <taxon>Agaricomycotina</taxon>
        <taxon>Agaricomycetes</taxon>
        <taxon>Agaricomycetidae</taxon>
        <taxon>Agaricales</taxon>
        <taxon>Marasmiineae</taxon>
        <taxon>Physalacriaceae</taxon>
        <taxon>Armillaria</taxon>
    </lineage>
</organism>
<keyword evidence="3" id="KW-1185">Reference proteome</keyword>
<gene>
    <name evidence="2" type="ORF">ARMSODRAFT_959317</name>
</gene>
<feature type="region of interest" description="Disordered" evidence="1">
    <location>
        <begin position="279"/>
        <end position="300"/>
    </location>
</feature>
<dbReference type="Proteomes" id="UP000218334">
    <property type="component" value="Unassembled WGS sequence"/>
</dbReference>
<proteinExistence type="predicted"/>
<feature type="compositionally biased region" description="Acidic residues" evidence="1">
    <location>
        <begin position="285"/>
        <end position="297"/>
    </location>
</feature>
<accession>A0A2H3BBY4</accession>
<evidence type="ECO:0008006" key="4">
    <source>
        <dbReference type="Google" id="ProtNLM"/>
    </source>
</evidence>
<feature type="region of interest" description="Disordered" evidence="1">
    <location>
        <begin position="1"/>
        <end position="28"/>
    </location>
</feature>